<organism evidence="1 2">
    <name type="scientific">Pseudomonas veronii 1YdBTEX2</name>
    <dbReference type="NCBI Taxonomy" id="1295141"/>
    <lineage>
        <taxon>Bacteria</taxon>
        <taxon>Pseudomonadati</taxon>
        <taxon>Pseudomonadota</taxon>
        <taxon>Gammaproteobacteria</taxon>
        <taxon>Pseudomonadales</taxon>
        <taxon>Pseudomonadaceae</taxon>
        <taxon>Pseudomonas</taxon>
    </lineage>
</organism>
<protein>
    <submittedName>
        <fullName evidence="1">Uncharacterized protein</fullName>
    </submittedName>
</protein>
<evidence type="ECO:0000313" key="2">
    <source>
        <dbReference type="Proteomes" id="UP000245431"/>
    </source>
</evidence>
<name>A0A1D3K830_PSEVE</name>
<dbReference type="AlphaFoldDB" id="A0A1D3K830"/>
<dbReference type="EMBL" id="LT599584">
    <property type="protein sequence ID" value="SBW84523.1"/>
    <property type="molecule type" value="Genomic_DNA"/>
</dbReference>
<reference evidence="2" key="1">
    <citation type="submission" date="2016-07" db="EMBL/GenBank/DDBJ databases">
        <authorList>
            <person name="Florea S."/>
            <person name="Webb J.S."/>
            <person name="Jaromczyk J."/>
            <person name="Schardl C.L."/>
        </authorList>
    </citation>
    <scope>NUCLEOTIDE SEQUENCE [LARGE SCALE GENOMIC DNA]</scope>
    <source>
        <strain evidence="2">1YdBTEX2</strain>
    </source>
</reference>
<sequence length="257" mass="27774">MTATTQTTFQQAADAYTELLAGRTDKAITLSPIAVVLLRGGSLHLALSQGGMVDLNNAVQLTEDQWSCHTLVRQQQSTNETSVTPQGLLTLVDITARNITSFNCEFVRFVFEGDDIQDPTMSECGRFDIKPDYYGFELSQAGVWSRAIEGENTLLLDDKAFALMNGVGEFVGRVLLSEVAFDCEFDPDALPTDHLQETLAGAARTTSGMVEYAVPSLTADAIAKGFKLGLFEVIGNGMARITAKGKEVAFNATEISK</sequence>
<accession>A0A1D3K830</accession>
<dbReference type="Proteomes" id="UP000245431">
    <property type="component" value="Chromosome PVE_r2"/>
</dbReference>
<evidence type="ECO:0000313" key="1">
    <source>
        <dbReference type="EMBL" id="SBW84523.1"/>
    </source>
</evidence>
<proteinExistence type="predicted"/>
<gene>
    <name evidence="1" type="ORF">PVE_R2G0497</name>
</gene>